<dbReference type="InterPro" id="IPR016164">
    <property type="entry name" value="FAD-linked_Oxase-like_C"/>
</dbReference>
<dbReference type="EC" id="1.1.3.37" evidence="3"/>
<evidence type="ECO:0000256" key="7">
    <source>
        <dbReference type="ARBA" id="ARBA00033418"/>
    </source>
</evidence>
<sequence>MIMKYILSFLLILSISIIYKYFEINNHKGLVIRSTIQIKNKTWVNYNGAIRISPDAIFEPSTLEDLINIVKLARINNKTIRCAAQGHTVSSLSVTKHYLVVITKLNKITVQKHFKYGWTVTAEAGTPFEDIDNALRNHDPPLTLDSEAIFGIFRVSGVVAVGAHGVKTTSGIVSDQLCSMKIVTGSGEIREFSEEINQLEFNAAKVNLGLLGIIYSATFRAQPMYNLRLTDIYVPVKWLNNPQNIKNLLESSDGIQVYYWPFNGFNQSDSNLRDFNKDRIVVKNWIRTNEPVSFTQQQLEQLHEIERQKIIKEYTLISSNLQNPETVSNVAATVLSDNVDTSFVYQAPDAIHYCVHEGSAKYDLMEIGFKVNTDFSNVAAEFSHAIQTLYEFAKKGKFPLNHLIDFRIIKSSKALLSPTFNHDPETLYCQVDFMAVTGTPGYEEYTALLAQRYFDKYKAKPHWGKRWEFIPNVTSYLSDVLSDEIKQFEKVREKYDSDKIFFDNESLQDIFNGVLC</sequence>
<evidence type="ECO:0000256" key="4">
    <source>
        <dbReference type="ARBA" id="ARBA00022630"/>
    </source>
</evidence>
<dbReference type="Pfam" id="PF01565">
    <property type="entry name" value="FAD_binding_4"/>
    <property type="match status" value="1"/>
</dbReference>
<evidence type="ECO:0000259" key="8">
    <source>
        <dbReference type="PROSITE" id="PS51387"/>
    </source>
</evidence>
<dbReference type="SUPFAM" id="SSF55103">
    <property type="entry name" value="FAD-linked oxidases, C-terminal domain"/>
    <property type="match status" value="1"/>
</dbReference>
<dbReference type="Gene3D" id="3.30.70.2520">
    <property type="match status" value="1"/>
</dbReference>
<feature type="domain" description="FAD-binding PCMH-type" evidence="8">
    <location>
        <begin position="50"/>
        <end position="224"/>
    </location>
</feature>
<keyword evidence="10" id="KW-1185">Reference proteome</keyword>
<gene>
    <name evidence="9" type="ORF">F8M41_006403</name>
</gene>
<dbReference type="InterPro" id="IPR010031">
    <property type="entry name" value="FAD_lactone_oxidase-like"/>
</dbReference>
<dbReference type="InterPro" id="IPR006093">
    <property type="entry name" value="Oxy_OxRdtase_FAD_BS"/>
</dbReference>
<dbReference type="AlphaFoldDB" id="A0A8H3X7W4"/>
<evidence type="ECO:0000313" key="10">
    <source>
        <dbReference type="Proteomes" id="UP000439903"/>
    </source>
</evidence>
<dbReference type="SUPFAM" id="SSF56176">
    <property type="entry name" value="FAD-binding/transporter-associated domain-like"/>
    <property type="match status" value="1"/>
</dbReference>
<evidence type="ECO:0000313" key="9">
    <source>
        <dbReference type="EMBL" id="KAF0425097.1"/>
    </source>
</evidence>
<dbReference type="Proteomes" id="UP000439903">
    <property type="component" value="Unassembled WGS sequence"/>
</dbReference>
<dbReference type="InterPro" id="IPR006094">
    <property type="entry name" value="Oxid_FAD_bind_N"/>
</dbReference>
<comment type="similarity">
    <text evidence="2">Belongs to the oxygen-dependent FAD-linked oxidoreductase family.</text>
</comment>
<dbReference type="Gene3D" id="3.30.465.10">
    <property type="match status" value="1"/>
</dbReference>
<comment type="pathway">
    <text evidence="1">Cofactor biosynthesis; D-erythroascorbate biosynthesis; dehydro-D-arabinono-1,4-lactone from D-arabinose: step 2/2.</text>
</comment>
<name>A0A8H3X7W4_GIGMA</name>
<comment type="caution">
    <text evidence="9">The sequence shown here is derived from an EMBL/GenBank/DDBJ whole genome shotgun (WGS) entry which is preliminary data.</text>
</comment>
<protein>
    <recommendedName>
        <fullName evidence="3">D-arabinono-1,4-lactone oxidase</fullName>
        <ecNumber evidence="3">1.1.3.37</ecNumber>
    </recommendedName>
    <alternativeName>
        <fullName evidence="7">L-galactono-gamma-lactone oxidase</fullName>
    </alternativeName>
</protein>
<dbReference type="PANTHER" id="PTHR43762">
    <property type="entry name" value="L-GULONOLACTONE OXIDASE"/>
    <property type="match status" value="1"/>
</dbReference>
<dbReference type="PROSITE" id="PS51387">
    <property type="entry name" value="FAD_PCMH"/>
    <property type="match status" value="1"/>
</dbReference>
<dbReference type="UniPathway" id="UPA00771">
    <property type="reaction ID" value="UER00766"/>
</dbReference>
<keyword evidence="5" id="KW-0274">FAD</keyword>
<dbReference type="GO" id="GO:0016020">
    <property type="term" value="C:membrane"/>
    <property type="evidence" value="ECO:0007669"/>
    <property type="project" value="InterPro"/>
</dbReference>
<evidence type="ECO:0000256" key="6">
    <source>
        <dbReference type="ARBA" id="ARBA00023002"/>
    </source>
</evidence>
<evidence type="ECO:0000256" key="5">
    <source>
        <dbReference type="ARBA" id="ARBA00022827"/>
    </source>
</evidence>
<accession>A0A8H3X7W4</accession>
<proteinExistence type="inferred from homology"/>
<dbReference type="InterPro" id="IPR016167">
    <property type="entry name" value="FAD-bd_PCMH_sub1"/>
</dbReference>
<dbReference type="InterPro" id="IPR016169">
    <property type="entry name" value="FAD-bd_PCMH_sub2"/>
</dbReference>
<evidence type="ECO:0000256" key="3">
    <source>
        <dbReference type="ARBA" id="ARBA00013136"/>
    </source>
</evidence>
<dbReference type="GO" id="GO:0071949">
    <property type="term" value="F:FAD binding"/>
    <property type="evidence" value="ECO:0007669"/>
    <property type="project" value="InterPro"/>
</dbReference>
<dbReference type="GO" id="GO:0003885">
    <property type="term" value="F:D-arabinono-1,4-lactone oxidase activity"/>
    <property type="evidence" value="ECO:0007669"/>
    <property type="project" value="UniProtKB-EC"/>
</dbReference>
<dbReference type="InterPro" id="IPR016166">
    <property type="entry name" value="FAD-bd_PCMH"/>
</dbReference>
<dbReference type="InterPro" id="IPR007173">
    <property type="entry name" value="ALO_C"/>
</dbReference>
<evidence type="ECO:0000256" key="2">
    <source>
        <dbReference type="ARBA" id="ARBA00005466"/>
    </source>
</evidence>
<organism evidence="9 10">
    <name type="scientific">Gigaspora margarita</name>
    <dbReference type="NCBI Taxonomy" id="4874"/>
    <lineage>
        <taxon>Eukaryota</taxon>
        <taxon>Fungi</taxon>
        <taxon>Fungi incertae sedis</taxon>
        <taxon>Mucoromycota</taxon>
        <taxon>Glomeromycotina</taxon>
        <taxon>Glomeromycetes</taxon>
        <taxon>Diversisporales</taxon>
        <taxon>Gigasporaceae</taxon>
        <taxon>Gigaspora</taxon>
    </lineage>
</organism>
<dbReference type="PIRSF" id="PIRSF000136">
    <property type="entry name" value="LGO_GLO"/>
    <property type="match status" value="1"/>
</dbReference>
<reference evidence="9 10" key="1">
    <citation type="journal article" date="2019" name="Environ. Microbiol.">
        <title>At the nexus of three kingdoms: the genome of the mycorrhizal fungus Gigaspora margarita provides insights into plant, endobacterial and fungal interactions.</title>
        <authorList>
            <person name="Venice F."/>
            <person name="Ghignone S."/>
            <person name="Salvioli di Fossalunga A."/>
            <person name="Amselem J."/>
            <person name="Novero M."/>
            <person name="Xianan X."/>
            <person name="Sedzielewska Toro K."/>
            <person name="Morin E."/>
            <person name="Lipzen A."/>
            <person name="Grigoriev I.V."/>
            <person name="Henrissat B."/>
            <person name="Martin F.M."/>
            <person name="Bonfante P."/>
        </authorList>
    </citation>
    <scope>NUCLEOTIDE SEQUENCE [LARGE SCALE GENOMIC DNA]</scope>
    <source>
        <strain evidence="9 10">BEG34</strain>
    </source>
</reference>
<dbReference type="Pfam" id="PF04030">
    <property type="entry name" value="ALO"/>
    <property type="match status" value="1"/>
</dbReference>
<dbReference type="OrthoDB" id="610608at2759"/>
<dbReference type="Gene3D" id="3.30.43.10">
    <property type="entry name" value="Uridine Diphospho-n-acetylenolpyruvylglucosamine Reductase, domain 2"/>
    <property type="match status" value="1"/>
</dbReference>
<dbReference type="PROSITE" id="PS00862">
    <property type="entry name" value="OX2_COVAL_FAD"/>
    <property type="match status" value="1"/>
</dbReference>
<dbReference type="PANTHER" id="PTHR43762:SF1">
    <property type="entry name" value="D-ARABINONO-1,4-LACTONE OXIDASE"/>
    <property type="match status" value="1"/>
</dbReference>
<keyword evidence="6" id="KW-0560">Oxidoreductase</keyword>
<dbReference type="EMBL" id="WTPW01001630">
    <property type="protein sequence ID" value="KAF0425097.1"/>
    <property type="molecule type" value="Genomic_DNA"/>
</dbReference>
<dbReference type="InterPro" id="IPR036318">
    <property type="entry name" value="FAD-bd_PCMH-like_sf"/>
</dbReference>
<evidence type="ECO:0000256" key="1">
    <source>
        <dbReference type="ARBA" id="ARBA00005083"/>
    </source>
</evidence>
<keyword evidence="4" id="KW-0285">Flavoprotein</keyword>